<keyword evidence="4" id="KW-1185">Reference proteome</keyword>
<protein>
    <submittedName>
        <fullName evidence="3">Complement C1r subcomponent-like protein</fullName>
    </submittedName>
</protein>
<dbReference type="Pfam" id="PF00089">
    <property type="entry name" value="Trypsin"/>
    <property type="match status" value="1"/>
</dbReference>
<gene>
    <name evidence="3" type="primary">C1RL</name>
    <name evidence="3" type="ORF">Bhyg_15866</name>
</gene>
<name>A0A9Q0RV85_9DIPT</name>
<dbReference type="InterPro" id="IPR043504">
    <property type="entry name" value="Peptidase_S1_PA_chymotrypsin"/>
</dbReference>
<dbReference type="PROSITE" id="PS50240">
    <property type="entry name" value="TRYPSIN_DOM"/>
    <property type="match status" value="1"/>
</dbReference>
<dbReference type="GO" id="GO:0004252">
    <property type="term" value="F:serine-type endopeptidase activity"/>
    <property type="evidence" value="ECO:0007669"/>
    <property type="project" value="InterPro"/>
</dbReference>
<organism evidence="3 4">
    <name type="scientific">Pseudolycoriella hygida</name>
    <dbReference type="NCBI Taxonomy" id="35572"/>
    <lineage>
        <taxon>Eukaryota</taxon>
        <taxon>Metazoa</taxon>
        <taxon>Ecdysozoa</taxon>
        <taxon>Arthropoda</taxon>
        <taxon>Hexapoda</taxon>
        <taxon>Insecta</taxon>
        <taxon>Pterygota</taxon>
        <taxon>Neoptera</taxon>
        <taxon>Endopterygota</taxon>
        <taxon>Diptera</taxon>
        <taxon>Nematocera</taxon>
        <taxon>Sciaroidea</taxon>
        <taxon>Sciaridae</taxon>
        <taxon>Pseudolycoriella</taxon>
    </lineage>
</organism>
<evidence type="ECO:0000259" key="2">
    <source>
        <dbReference type="PROSITE" id="PS50240"/>
    </source>
</evidence>
<dbReference type="PANTHER" id="PTHR24260:SF136">
    <property type="entry name" value="GH08193P-RELATED"/>
    <property type="match status" value="1"/>
</dbReference>
<feature type="domain" description="Peptidase S1" evidence="2">
    <location>
        <begin position="1"/>
        <end position="205"/>
    </location>
</feature>
<comment type="similarity">
    <text evidence="1">Belongs to the peptidase S1 family. CLIP subfamily.</text>
</comment>
<proteinExistence type="inferred from homology"/>
<dbReference type="AlphaFoldDB" id="A0A9Q0RV85"/>
<accession>A0A9Q0RV85</accession>
<dbReference type="SUPFAM" id="SSF50494">
    <property type="entry name" value="Trypsin-like serine proteases"/>
    <property type="match status" value="1"/>
</dbReference>
<dbReference type="EMBL" id="WJQU01002278">
    <property type="protein sequence ID" value="KAJ6633037.1"/>
    <property type="molecule type" value="Genomic_DNA"/>
</dbReference>
<comment type="caution">
    <text evidence="3">The sequence shown here is derived from an EMBL/GenBank/DDBJ whole genome shotgun (WGS) entry which is preliminary data.</text>
</comment>
<dbReference type="PANTHER" id="PTHR24260">
    <property type="match status" value="1"/>
</dbReference>
<dbReference type="Proteomes" id="UP001151699">
    <property type="component" value="Unassembled WGS sequence"/>
</dbReference>
<reference evidence="3" key="1">
    <citation type="submission" date="2022-07" db="EMBL/GenBank/DDBJ databases">
        <authorList>
            <person name="Trinca V."/>
            <person name="Uliana J.V.C."/>
            <person name="Torres T.T."/>
            <person name="Ward R.J."/>
            <person name="Monesi N."/>
        </authorList>
    </citation>
    <scope>NUCLEOTIDE SEQUENCE</scope>
    <source>
        <strain evidence="3">HSMRA1968</strain>
        <tissue evidence="3">Whole embryos</tissue>
    </source>
</reference>
<evidence type="ECO:0000256" key="1">
    <source>
        <dbReference type="ARBA" id="ARBA00024195"/>
    </source>
</evidence>
<dbReference type="Gene3D" id="2.40.10.10">
    <property type="entry name" value="Trypsin-like serine proteases"/>
    <property type="match status" value="1"/>
</dbReference>
<dbReference type="InterPro" id="IPR009003">
    <property type="entry name" value="Peptidase_S1_PA"/>
</dbReference>
<sequence length="206" mass="22525">MDYGAGVLIAPRVLLTVASLIKGFESWTVRYGSNIFGQLSSVTSTIAFLHPNFRTGEHFNVNDIGVVLLPNPIVGNVSPISLPQTEVSLPRQYEEGQITNFETNLADPSQGFTPTSILRSAFLTVFPQPVCAQTFPNITESVFCAFDDHYLSNLCTGDRGTAFVVIFRGIETLAGLTSRVSPGCDDRSTFTQIQPYIDWIRAVANL</sequence>
<dbReference type="GO" id="GO:0006508">
    <property type="term" value="P:proteolysis"/>
    <property type="evidence" value="ECO:0007669"/>
    <property type="project" value="InterPro"/>
</dbReference>
<evidence type="ECO:0000313" key="4">
    <source>
        <dbReference type="Proteomes" id="UP001151699"/>
    </source>
</evidence>
<dbReference type="InterPro" id="IPR051333">
    <property type="entry name" value="CLIP_Serine_Protease"/>
</dbReference>
<dbReference type="OrthoDB" id="6261922at2759"/>
<dbReference type="SMART" id="SM00020">
    <property type="entry name" value="Tryp_SPc"/>
    <property type="match status" value="1"/>
</dbReference>
<evidence type="ECO:0000313" key="3">
    <source>
        <dbReference type="EMBL" id="KAJ6633037.1"/>
    </source>
</evidence>
<dbReference type="InterPro" id="IPR001254">
    <property type="entry name" value="Trypsin_dom"/>
</dbReference>